<evidence type="ECO:0000256" key="5">
    <source>
        <dbReference type="HAMAP-Rule" id="MF_03051"/>
    </source>
</evidence>
<evidence type="ECO:0000256" key="3">
    <source>
        <dbReference type="ARBA" id="ARBA00022679"/>
    </source>
</evidence>
<name>A0A8J2MZ67_COTCN</name>
<comment type="subunit">
    <text evidence="6">Heterotetramer; composed of 2 small (MOCS2A) and 2 large (MOCS2B) subunits.</text>
</comment>
<dbReference type="EMBL" id="CAJNRD030001124">
    <property type="protein sequence ID" value="CAG5106816.1"/>
    <property type="molecule type" value="Genomic_DNA"/>
</dbReference>
<proteinExistence type="inferred from homology"/>
<dbReference type="CDD" id="cd00756">
    <property type="entry name" value="MoaE"/>
    <property type="match status" value="1"/>
</dbReference>
<dbReference type="InterPro" id="IPR036563">
    <property type="entry name" value="MoaE_sf"/>
</dbReference>
<comment type="miscellaneous">
    <text evidence="6">This protein is produced by a bicistronic gene which also produces the large subunit (MOCS2A).</text>
</comment>
<feature type="binding site" evidence="6">
    <location>
        <begin position="228"/>
        <end position="230"/>
    </location>
    <ligand>
        <name>substrate</name>
    </ligand>
</feature>
<dbReference type="Gene3D" id="3.10.20.30">
    <property type="match status" value="1"/>
</dbReference>
<dbReference type="FunFam" id="3.90.1170.40:FF:000002">
    <property type="entry name" value="Molybdopterin synthase catalytic subunit"/>
    <property type="match status" value="1"/>
</dbReference>
<keyword evidence="3 6" id="KW-0808">Transferase</keyword>
<dbReference type="InterPro" id="IPR012675">
    <property type="entry name" value="Beta-grasp_dom_sf"/>
</dbReference>
<organism evidence="8 9">
    <name type="scientific">Cotesia congregata</name>
    <name type="common">Parasitoid wasp</name>
    <name type="synonym">Apanteles congregatus</name>
    <dbReference type="NCBI Taxonomy" id="51543"/>
    <lineage>
        <taxon>Eukaryota</taxon>
        <taxon>Metazoa</taxon>
        <taxon>Ecdysozoa</taxon>
        <taxon>Arthropoda</taxon>
        <taxon>Hexapoda</taxon>
        <taxon>Insecta</taxon>
        <taxon>Pterygota</taxon>
        <taxon>Neoptera</taxon>
        <taxon>Endopterygota</taxon>
        <taxon>Hymenoptera</taxon>
        <taxon>Apocrita</taxon>
        <taxon>Ichneumonoidea</taxon>
        <taxon>Braconidae</taxon>
        <taxon>Microgastrinae</taxon>
        <taxon>Cotesia</taxon>
    </lineage>
</organism>
<dbReference type="GO" id="GO:0000166">
    <property type="term" value="F:nucleotide binding"/>
    <property type="evidence" value="ECO:0007669"/>
    <property type="project" value="UniProtKB-KW"/>
</dbReference>
<dbReference type="Gene3D" id="3.90.1170.40">
    <property type="entry name" value="Molybdopterin biosynthesis MoaE subunit"/>
    <property type="match status" value="1"/>
</dbReference>
<comment type="miscellaneous">
    <text evidence="5">This protein is produced by a bicistronic gene which also produces the large subunit (MOCS2B).</text>
</comment>
<dbReference type="SUPFAM" id="SSF54285">
    <property type="entry name" value="MoaD/ThiS"/>
    <property type="match status" value="1"/>
</dbReference>
<comment type="caution">
    <text evidence="8">The sequence shown here is derived from an EMBL/GenBank/DDBJ whole genome shotgun (WGS) entry which is preliminary data.</text>
</comment>
<protein>
    <recommendedName>
        <fullName evidence="5 6">Multifunctional fusion protein</fullName>
    </recommendedName>
    <domain>
        <recommendedName>
            <fullName evidence="5">Molybdopterin synthase sulfur carrier subunit</fullName>
        </recommendedName>
        <alternativeName>
            <fullName evidence="5">Molybdenum cofactor synthesis protein 2 small subunit</fullName>
        </alternativeName>
        <alternativeName>
            <fullName evidence="5">Molybdenum cofactor synthesis protein 2A</fullName>
        </alternativeName>
        <alternativeName>
            <fullName evidence="5">Sulfur carrier protein MOCS2A</fullName>
            <shortName evidence="5">MOCS2A</shortName>
        </alternativeName>
    </domain>
    <domain>
        <recommendedName>
            <fullName evidence="6">Molybdopterin synthase catalytic subunit</fullName>
            <ecNumber evidence="6">2.8.1.12</ecNumber>
        </recommendedName>
        <alternativeName>
            <fullName evidence="6">Molybdenum cofactor synthesis protein 2 large subunit</fullName>
        </alternativeName>
        <alternativeName>
            <fullName evidence="6">Molybdenum cofactor synthesis protein 2B</fullName>
            <shortName evidence="6">MOCS2B</shortName>
        </alternativeName>
    </domain>
</protein>
<comment type="function">
    <text evidence="6">Catalytic subunit of the molybdopterin synthase complex, a complex that catalyzes the conversion of precursor Z into molybdopterin. Acts by mediating the incorporation of 2 sulfur atoms from thiocarboxylated MOCS2A into precursor Z to generate a dithiolene group.</text>
</comment>
<dbReference type="EC" id="2.8.1.12" evidence="6"/>
<dbReference type="InterPro" id="IPR028888">
    <property type="entry name" value="MOCS2B_euk"/>
</dbReference>
<comment type="catalytic activity">
    <reaction evidence="6">
        <text>2 [molybdopterin-synthase sulfur-carrier protein]-C-terminal-Gly-aminoethanethioate + cyclic pyranopterin phosphate + H2O = molybdopterin + 2 [molybdopterin-synthase sulfur-carrier protein]-C-terminal Gly-Gly + 2 H(+)</text>
        <dbReference type="Rhea" id="RHEA:26333"/>
        <dbReference type="Rhea" id="RHEA-COMP:12202"/>
        <dbReference type="Rhea" id="RHEA-COMP:19907"/>
        <dbReference type="ChEBI" id="CHEBI:15377"/>
        <dbReference type="ChEBI" id="CHEBI:15378"/>
        <dbReference type="ChEBI" id="CHEBI:58698"/>
        <dbReference type="ChEBI" id="CHEBI:59648"/>
        <dbReference type="ChEBI" id="CHEBI:90778"/>
        <dbReference type="ChEBI" id="CHEBI:232372"/>
        <dbReference type="EC" id="2.8.1.12"/>
    </reaction>
</comment>
<accession>A0A8J2MZ67</accession>
<dbReference type="GO" id="GO:1990140">
    <property type="term" value="C:molybdopterin synthase complex"/>
    <property type="evidence" value="ECO:0007669"/>
    <property type="project" value="UniProtKB-UniRule"/>
</dbReference>
<sequence length="471" mass="54025">MMDDSTGQTYVKVLFFASAREIAGVKESKILISRHINSTELLERIVSIFGLESIRSNVILAVNEEFISNDVKLELCDRDEVAIIPPLSGGSYFFIFRNYANVKEPKNIIKLQKDKLEVDEIVKSVISPSCGAISTFIGTTRDNFESKKVVKLTYEAYEPMAVKEMTNICEKIRAKWDVKHIAIFHRLGEVPVCESSVAIAISSPHRRESLQAVEFAIDTLKSSVPIWKKEVYDDQQSTWKENKEYDKIVIPKKEPLDCIQEPLAEDNGVLSDEDDCNKNEIIPDQIQVKASADELKRRIDSFISRKRQHVNSVNVQEFCQYRFLNDQVEDSCARVDAILIRRKDSKSHVKVHRVYNPHGPQTNFSSFNESNQQNTSGSSVLDERLSESEKFLGISKPVPRDIYERVKKIEDKLLYLESISPEYRNICIRQQTDKDADDDDKNNPSNKRTFSTAELDTKLLELENRYAKKLK</sequence>
<feature type="compositionally biased region" description="Low complexity" evidence="7">
    <location>
        <begin position="361"/>
        <end position="376"/>
    </location>
</feature>
<keyword evidence="2 5" id="KW-0597">Phosphoprotein</keyword>
<keyword evidence="9" id="KW-1185">Reference proteome</keyword>
<dbReference type="InterPro" id="IPR028887">
    <property type="entry name" value="MOCS2A_euk"/>
</dbReference>
<comment type="pathway">
    <text evidence="6">Cofactor biosynthesis; molybdopterin biosynthesis.</text>
</comment>
<dbReference type="GO" id="GO:0030366">
    <property type="term" value="F:molybdopterin synthase activity"/>
    <property type="evidence" value="ECO:0007669"/>
    <property type="project" value="UniProtKB-UniRule"/>
</dbReference>
<dbReference type="GO" id="GO:0006777">
    <property type="term" value="P:Mo-molybdopterin cofactor biosynthetic process"/>
    <property type="evidence" value="ECO:0007669"/>
    <property type="project" value="UniProtKB-UniRule"/>
</dbReference>
<evidence type="ECO:0000256" key="7">
    <source>
        <dbReference type="SAM" id="MobiDB-lite"/>
    </source>
</evidence>
<dbReference type="Pfam" id="PF02391">
    <property type="entry name" value="MoaE"/>
    <property type="match status" value="1"/>
</dbReference>
<comment type="similarity">
    <text evidence="6">Belongs to the MoaE family. MOCS2B subfamily.</text>
</comment>
<evidence type="ECO:0000313" key="9">
    <source>
        <dbReference type="Proteomes" id="UP000786811"/>
    </source>
</evidence>
<feature type="compositionally biased region" description="Polar residues" evidence="7">
    <location>
        <begin position="443"/>
        <end position="452"/>
    </location>
</feature>
<feature type="region of interest" description="Disordered" evidence="7">
    <location>
        <begin position="355"/>
        <end position="381"/>
    </location>
</feature>
<comment type="PTM">
    <text evidence="5">C-terminal thiocarboxylation occurs in 2 steps, it is first acyl-adenylated (-COAMP) via the hesA/moeB/thiF part of MOCS3, then thiocarboxylated (-COSH) via the rhodanese domain of MOCS3.</text>
</comment>
<feature type="region of interest" description="Disordered" evidence="7">
    <location>
        <begin position="431"/>
        <end position="452"/>
    </location>
</feature>
<feature type="modified residue" description="Glycyl adenylate; alternate" evidence="5">
    <location>
        <position position="90"/>
    </location>
</feature>
<dbReference type="HAMAP" id="MF_03052">
    <property type="entry name" value="MOC2B"/>
    <property type="match status" value="1"/>
</dbReference>
<evidence type="ECO:0000256" key="1">
    <source>
        <dbReference type="ARBA" id="ARBA00022490"/>
    </source>
</evidence>
<comment type="function">
    <text evidence="5">Acts as a sulfur carrier required for molybdopterin biosynthesis. Component of the molybdopterin synthase complex that catalyzes the conversion of precursor Z into molybdopterin by mediating the incorporation of 2 sulfur atoms into precursor Z to generate a dithiolene group. In the complex, serves as sulfur donor by being thiocarboxylated (-COSH) at its C-terminus by MOCS3. After interaction with MOCS2B, the sulfur is then transferred to precursor Z to form molybdopterin.</text>
</comment>
<dbReference type="InterPro" id="IPR003749">
    <property type="entry name" value="ThiS/MoaD-like"/>
</dbReference>
<feature type="modified residue" description="1-thioglycine; alternate" evidence="5">
    <location>
        <position position="90"/>
    </location>
</feature>
<reference evidence="8" key="1">
    <citation type="submission" date="2021-04" db="EMBL/GenBank/DDBJ databases">
        <authorList>
            <person name="Chebbi M.A.C M."/>
        </authorList>
    </citation>
    <scope>NUCLEOTIDE SEQUENCE</scope>
</reference>
<keyword evidence="1 6" id="KW-0963">Cytoplasm</keyword>
<dbReference type="UniPathway" id="UPA00344"/>
<evidence type="ECO:0000256" key="6">
    <source>
        <dbReference type="HAMAP-Rule" id="MF_03052"/>
    </source>
</evidence>
<dbReference type="SUPFAM" id="SSF54690">
    <property type="entry name" value="Molybdopterin synthase subunit MoaE"/>
    <property type="match status" value="1"/>
</dbReference>
<dbReference type="Proteomes" id="UP000786811">
    <property type="component" value="Unassembled WGS sequence"/>
</dbReference>
<dbReference type="CDD" id="cd00754">
    <property type="entry name" value="Ubl_MoaD"/>
    <property type="match status" value="1"/>
</dbReference>
<dbReference type="Pfam" id="PF02597">
    <property type="entry name" value="ThiS"/>
    <property type="match status" value="1"/>
</dbReference>
<evidence type="ECO:0000256" key="2">
    <source>
        <dbReference type="ARBA" id="ARBA00022553"/>
    </source>
</evidence>
<feature type="binding site" evidence="6">
    <location>
        <position position="221"/>
    </location>
    <ligand>
        <name>substrate</name>
    </ligand>
</feature>
<dbReference type="AlphaFoldDB" id="A0A8J2MZ67"/>
<keyword evidence="4 6" id="KW-0501">Molybdenum cofactor biosynthesis</keyword>
<dbReference type="InterPro" id="IPR016155">
    <property type="entry name" value="Mopterin_synth/thiamin_S_b"/>
</dbReference>
<keyword evidence="5" id="KW-0547">Nucleotide-binding</keyword>
<dbReference type="OrthoDB" id="5531344at2759"/>
<feature type="binding site" evidence="6">
    <location>
        <begin position="205"/>
        <end position="206"/>
    </location>
    <ligand>
        <name>substrate</name>
    </ligand>
</feature>
<evidence type="ECO:0000313" key="8">
    <source>
        <dbReference type="EMBL" id="CAG5106816.1"/>
    </source>
</evidence>
<dbReference type="PANTHER" id="PTHR23404">
    <property type="entry name" value="MOLYBDOPTERIN SYNTHASE RELATED"/>
    <property type="match status" value="1"/>
</dbReference>
<gene>
    <name evidence="6" type="primary">Mocs2</name>
    <name evidence="8" type="ORF">HICCMSTLAB_LOCUS12449</name>
</gene>
<evidence type="ECO:0000256" key="4">
    <source>
        <dbReference type="ARBA" id="ARBA00023150"/>
    </source>
</evidence>
<comment type="similarity">
    <text evidence="5">Belongs to the MoaD family. MOCS2A subfamily.</text>
</comment>
<dbReference type="HAMAP" id="MF_03051">
    <property type="entry name" value="MOCS2A"/>
    <property type="match status" value="1"/>
</dbReference>
<comment type="subcellular location">
    <subcellularLocation>
        <location evidence="6">Cytoplasm</location>
    </subcellularLocation>
</comment>
<dbReference type="InterPro" id="IPR003448">
    <property type="entry name" value="Mopterin_biosynth_MoaE"/>
</dbReference>